<dbReference type="GO" id="GO:0000030">
    <property type="term" value="F:mannosyltransferase activity"/>
    <property type="evidence" value="ECO:0007669"/>
    <property type="project" value="TreeGrafter"/>
</dbReference>
<comment type="caution">
    <text evidence="5">The sequence shown here is derived from an EMBL/GenBank/DDBJ whole genome shotgun (WGS) entry which is preliminary data.</text>
</comment>
<protein>
    <recommendedName>
        <fullName evidence="4">F-box domain-containing protein</fullName>
    </recommendedName>
</protein>
<feature type="compositionally biased region" description="Basic and acidic residues" evidence="1">
    <location>
        <begin position="373"/>
        <end position="385"/>
    </location>
</feature>
<name>A0A9P6KMD6_9PLEO</name>
<dbReference type="Pfam" id="PF10333">
    <property type="entry name" value="Pga1"/>
    <property type="match status" value="1"/>
</dbReference>
<feature type="signal peptide" evidence="3">
    <location>
        <begin position="1"/>
        <end position="19"/>
    </location>
</feature>
<dbReference type="EMBL" id="WJXW01000011">
    <property type="protein sequence ID" value="KAF9731830.1"/>
    <property type="molecule type" value="Genomic_DNA"/>
</dbReference>
<dbReference type="GO" id="GO:0031501">
    <property type="term" value="C:mannosyltransferase complex"/>
    <property type="evidence" value="ECO:0007669"/>
    <property type="project" value="TreeGrafter"/>
</dbReference>
<keyword evidence="2" id="KW-1133">Transmembrane helix</keyword>
<keyword evidence="2" id="KW-0472">Membrane</keyword>
<dbReference type="AlphaFoldDB" id="A0A9P6KMD6"/>
<evidence type="ECO:0000256" key="1">
    <source>
        <dbReference type="SAM" id="MobiDB-lite"/>
    </source>
</evidence>
<dbReference type="OrthoDB" id="3360032at2759"/>
<dbReference type="Pfam" id="PF00646">
    <property type="entry name" value="F-box"/>
    <property type="match status" value="1"/>
</dbReference>
<dbReference type="InterPro" id="IPR019433">
    <property type="entry name" value="GPI_ManTrfase_II_coact_Pga1"/>
</dbReference>
<evidence type="ECO:0000313" key="5">
    <source>
        <dbReference type="EMBL" id="KAF9731830.1"/>
    </source>
</evidence>
<organism evidence="5 6">
    <name type="scientific">Paraphaeosphaeria minitans</name>
    <dbReference type="NCBI Taxonomy" id="565426"/>
    <lineage>
        <taxon>Eukaryota</taxon>
        <taxon>Fungi</taxon>
        <taxon>Dikarya</taxon>
        <taxon>Ascomycota</taxon>
        <taxon>Pezizomycotina</taxon>
        <taxon>Dothideomycetes</taxon>
        <taxon>Pleosporomycetidae</taxon>
        <taxon>Pleosporales</taxon>
        <taxon>Massarineae</taxon>
        <taxon>Didymosphaeriaceae</taxon>
        <taxon>Paraphaeosphaeria</taxon>
    </lineage>
</organism>
<evidence type="ECO:0000256" key="3">
    <source>
        <dbReference type="SAM" id="SignalP"/>
    </source>
</evidence>
<dbReference type="PANTHER" id="PTHR28022:SF1">
    <property type="entry name" value="GPI MANNOSYLTRANSFERASE 2 SUBUNIT PGA1"/>
    <property type="match status" value="1"/>
</dbReference>
<evidence type="ECO:0000256" key="2">
    <source>
        <dbReference type="SAM" id="Phobius"/>
    </source>
</evidence>
<evidence type="ECO:0000313" key="6">
    <source>
        <dbReference type="Proteomes" id="UP000756921"/>
    </source>
</evidence>
<feature type="domain" description="F-box" evidence="4">
    <location>
        <begin position="254"/>
        <end position="275"/>
    </location>
</feature>
<evidence type="ECO:0000259" key="4">
    <source>
        <dbReference type="Pfam" id="PF00646"/>
    </source>
</evidence>
<dbReference type="Proteomes" id="UP000756921">
    <property type="component" value="Unassembled WGS sequence"/>
</dbReference>
<proteinExistence type="predicted"/>
<feature type="transmembrane region" description="Helical" evidence="2">
    <location>
        <begin position="197"/>
        <end position="216"/>
    </location>
</feature>
<feature type="chain" id="PRO_5040345317" description="F-box domain-containing protein" evidence="3">
    <location>
        <begin position="20"/>
        <end position="385"/>
    </location>
</feature>
<keyword evidence="3" id="KW-0732">Signal</keyword>
<dbReference type="PANTHER" id="PTHR28022">
    <property type="entry name" value="GPI MANNOSYLTRANSFERASE 2 SUBUNIT PGA1"/>
    <property type="match status" value="1"/>
</dbReference>
<dbReference type="GO" id="GO:0005789">
    <property type="term" value="C:endoplasmic reticulum membrane"/>
    <property type="evidence" value="ECO:0007669"/>
    <property type="project" value="TreeGrafter"/>
</dbReference>
<accession>A0A9P6KMD6</accession>
<reference evidence="5" key="1">
    <citation type="journal article" date="2020" name="Mol. Plant Microbe Interact.">
        <title>Genome Sequence of the Biocontrol Agent Coniothyrium minitans strain Conio (IMI 134523).</title>
        <authorList>
            <person name="Patel D."/>
            <person name="Shittu T.A."/>
            <person name="Baroncelli R."/>
            <person name="Muthumeenakshi S."/>
            <person name="Osborne T.H."/>
            <person name="Janganan T.K."/>
            <person name="Sreenivasaprasad S."/>
        </authorList>
    </citation>
    <scope>NUCLEOTIDE SEQUENCE</scope>
    <source>
        <strain evidence="5">Conio</strain>
    </source>
</reference>
<dbReference type="InterPro" id="IPR001810">
    <property type="entry name" value="F-box_dom"/>
</dbReference>
<keyword evidence="6" id="KW-1185">Reference proteome</keyword>
<feature type="region of interest" description="Disordered" evidence="1">
    <location>
        <begin position="361"/>
        <end position="385"/>
    </location>
</feature>
<keyword evidence="2" id="KW-0812">Transmembrane</keyword>
<sequence>MRAIAWLLCTLGSILTVCANVEKTIFLGPSAILLPNARPDLDSLDVDTIESAEHPILATQLSVKFPTESTPRGVDSWYLLRGLEEGRRYEVRICWPAFQPTDFWLDTFPLTHVFDTPELISSLTGYSDRARTSPPQKSGHTAGGSSTSQSVLFLRVQAAASYYSLNKTLMEHPPLVDVDIILDPFILNVLPRSLGPTALYVAVVAVAAWFISGYTYRWIIAASKDMSAAAGAPPPPPPPPPSRRPPSILPFGGLPTELLLNIIEFLSRDDYINFAMAIYPILRSYGLVPVLTSEIYQSLTQQAPNMNSQRRDQRENSEGSLRLPIELNDVIMDYLNPEERIAWVFSHRELFRGYFDGLSEETRKSLSESVCNDPRDGEDKDGDKA</sequence>
<gene>
    <name evidence="5" type="ORF">PMIN01_09759</name>
</gene>
<dbReference type="GO" id="GO:0006506">
    <property type="term" value="P:GPI anchor biosynthetic process"/>
    <property type="evidence" value="ECO:0007669"/>
    <property type="project" value="TreeGrafter"/>
</dbReference>